<evidence type="ECO:0000313" key="2">
    <source>
        <dbReference type="EMBL" id="CAD7414804.1"/>
    </source>
</evidence>
<sequence length="307" mass="35140">MLRDRIASLQVLLKTLRAQLFQEKEKLRFEIEETIHLASNNRQGTPSMHILRHPLDDYSETTLRNYETRLLQYRDNISYLPEVSSLVRIPGPHPTTYKRNIASVEKLCEVELSRMKKNISQMNTAVRRASMSTDVISSPHNPMYEFYSSIYGGVLTSSHDTGILSSDMFNYNPRRSDQNGDRINYNARIRSYPTLNSYPNVKVDCRMSTNNVCTLPSDVSGPPPGARSSTGYITQMKYSTSHDYTPEGFQGGCRGADLTFKNLANQRMYGGRPLDDDDKGEYEEEEEECEMEYSDDDDDIEEDEGED</sequence>
<evidence type="ECO:0000256" key="1">
    <source>
        <dbReference type="SAM" id="MobiDB-lite"/>
    </source>
</evidence>
<gene>
    <name evidence="2" type="ORF">TCEB3V08_LOCUS12226</name>
</gene>
<dbReference type="AlphaFoldDB" id="A0A7R9HCZ3"/>
<feature type="region of interest" description="Disordered" evidence="1">
    <location>
        <begin position="267"/>
        <end position="307"/>
    </location>
</feature>
<proteinExistence type="predicted"/>
<organism evidence="2">
    <name type="scientific">Timema cristinae</name>
    <name type="common">Walking stick</name>
    <dbReference type="NCBI Taxonomy" id="61476"/>
    <lineage>
        <taxon>Eukaryota</taxon>
        <taxon>Metazoa</taxon>
        <taxon>Ecdysozoa</taxon>
        <taxon>Arthropoda</taxon>
        <taxon>Hexapoda</taxon>
        <taxon>Insecta</taxon>
        <taxon>Pterygota</taxon>
        <taxon>Neoptera</taxon>
        <taxon>Polyneoptera</taxon>
        <taxon>Phasmatodea</taxon>
        <taxon>Timematodea</taxon>
        <taxon>Timematoidea</taxon>
        <taxon>Timematidae</taxon>
        <taxon>Timema</taxon>
    </lineage>
</organism>
<feature type="compositionally biased region" description="Acidic residues" evidence="1">
    <location>
        <begin position="275"/>
        <end position="307"/>
    </location>
</feature>
<accession>A0A7R9HCZ3</accession>
<protein>
    <submittedName>
        <fullName evidence="2">Uncharacterized protein</fullName>
    </submittedName>
</protein>
<name>A0A7R9HCZ3_TIMCR</name>
<reference evidence="2" key="1">
    <citation type="submission" date="2020-11" db="EMBL/GenBank/DDBJ databases">
        <authorList>
            <person name="Tran Van P."/>
        </authorList>
    </citation>
    <scope>NUCLEOTIDE SEQUENCE</scope>
</reference>
<dbReference type="EMBL" id="OC325088">
    <property type="protein sequence ID" value="CAD7414804.1"/>
    <property type="molecule type" value="Genomic_DNA"/>
</dbReference>